<dbReference type="AlphaFoldDB" id="A0A550CU28"/>
<keyword evidence="2" id="KW-0238">DNA-binding</keyword>
<dbReference type="OrthoDB" id="5598268at2759"/>
<accession>A0A550CU28</accession>
<dbReference type="Pfam" id="PF09734">
    <property type="entry name" value="Tau95"/>
    <property type="match status" value="1"/>
</dbReference>
<evidence type="ECO:0000313" key="8">
    <source>
        <dbReference type="EMBL" id="TRM68294.1"/>
    </source>
</evidence>
<dbReference type="GO" id="GO:0005634">
    <property type="term" value="C:nucleus"/>
    <property type="evidence" value="ECO:0007669"/>
    <property type="project" value="UniProtKB-SubCell"/>
</dbReference>
<keyword evidence="4" id="KW-0539">Nucleus</keyword>
<comment type="caution">
    <text evidence="8">The sequence shown here is derived from an EMBL/GenBank/DDBJ whole genome shotgun (WGS) entry which is preliminary data.</text>
</comment>
<dbReference type="GO" id="GO:0001003">
    <property type="term" value="F:RNA polymerase III type 2 promoter sequence-specific DNA binding"/>
    <property type="evidence" value="ECO:0007669"/>
    <property type="project" value="TreeGrafter"/>
</dbReference>
<dbReference type="PANTHER" id="PTHR13230">
    <property type="entry name" value="GENERAL TRANSCRIPTION FACTOR IIIC, POLYPEPTIDE 5"/>
    <property type="match status" value="1"/>
</dbReference>
<evidence type="ECO:0000259" key="7">
    <source>
        <dbReference type="Pfam" id="PF17682"/>
    </source>
</evidence>
<evidence type="ECO:0000256" key="5">
    <source>
        <dbReference type="SAM" id="MobiDB-lite"/>
    </source>
</evidence>
<feature type="domain" description="Transcription factor IIIC subunit 5 HTH" evidence="6">
    <location>
        <begin position="259"/>
        <end position="422"/>
    </location>
</feature>
<dbReference type="InterPro" id="IPR019136">
    <property type="entry name" value="TF_IIIC_su-5_HTH"/>
</dbReference>
<keyword evidence="9" id="KW-1185">Reference proteome</keyword>
<reference evidence="8 9" key="1">
    <citation type="journal article" date="2019" name="New Phytol.">
        <title>Comparative genomics reveals unique wood-decay strategies and fruiting body development in the Schizophyllaceae.</title>
        <authorList>
            <person name="Almasi E."/>
            <person name="Sahu N."/>
            <person name="Krizsan K."/>
            <person name="Balint B."/>
            <person name="Kovacs G.M."/>
            <person name="Kiss B."/>
            <person name="Cseklye J."/>
            <person name="Drula E."/>
            <person name="Henrissat B."/>
            <person name="Nagy I."/>
            <person name="Chovatia M."/>
            <person name="Adam C."/>
            <person name="LaButti K."/>
            <person name="Lipzen A."/>
            <person name="Riley R."/>
            <person name="Grigoriev I.V."/>
            <person name="Nagy L.G."/>
        </authorList>
    </citation>
    <scope>NUCLEOTIDE SEQUENCE [LARGE SCALE GENOMIC DNA]</scope>
    <source>
        <strain evidence="8 9">NL-1724</strain>
    </source>
</reference>
<keyword evidence="3" id="KW-0804">Transcription</keyword>
<dbReference type="EMBL" id="VDMD01000002">
    <property type="protein sequence ID" value="TRM68294.1"/>
    <property type="molecule type" value="Genomic_DNA"/>
</dbReference>
<dbReference type="GO" id="GO:0000127">
    <property type="term" value="C:transcription factor TFIIIC complex"/>
    <property type="evidence" value="ECO:0007669"/>
    <property type="project" value="InterPro"/>
</dbReference>
<evidence type="ECO:0000256" key="1">
    <source>
        <dbReference type="ARBA" id="ARBA00004123"/>
    </source>
</evidence>
<name>A0A550CU28_9AGAR</name>
<dbReference type="STRING" id="97359.A0A550CU28"/>
<dbReference type="Proteomes" id="UP000320762">
    <property type="component" value="Unassembled WGS sequence"/>
</dbReference>
<dbReference type="GO" id="GO:0006384">
    <property type="term" value="P:transcription initiation at RNA polymerase III promoter"/>
    <property type="evidence" value="ECO:0007669"/>
    <property type="project" value="InterPro"/>
</dbReference>
<dbReference type="Pfam" id="PF17682">
    <property type="entry name" value="Tau95_N"/>
    <property type="match status" value="1"/>
</dbReference>
<feature type="region of interest" description="Disordered" evidence="5">
    <location>
        <begin position="173"/>
        <end position="207"/>
    </location>
</feature>
<sequence length="600" mass="67617">MNVDHSNNEPGPSTSSPTTSSAPLHPLPKTPFYSVEYPGYVQEASVPAAIRILGGPQALDAAFKRPITKSEALIELRLQPDNPFAHPVPGEVVQTNNLLLKVTKRKRMRRDGVPLLQPEWEYKAEIVGVVPRTVRFRGMADYQYQPDMEDPISKLRVAMDNMDVESLFSYRVPHDNGSLDMQPSPTAAAPPPAPPQETIPLDPAFMQDPFPLDPQLAGLDHTMTDVQPSASTEDVVMAAPLEHPAPQQQPPPPSTSLRMFPPPLFSRQTIPLMYNLKANPSSIVSTTVDEITGEEKKRLVNRFRWKGYGPATILFSDTNVPDKPPVIVEEARNTVSQDLLARVAQSSNTSAQHFEKRKVWTRLSLYNQFSPADAREIHNSKLLLPLTCYVFQDGPFRDTLVKFSYDPRKDVEGRFFQRFYFRNANHPIVRPSVAARRADRSTSIARLDAEADSPDRRRSHIFDGKTIAKETAAFQLCDIEDPMLQAMIEDPEDLRDVCDDRDGWYTTHALERIKMVLRHKFFSLLEGHVASDEECYALLEKSDGHASYETRYVKRHGKHNMAKGAMRPEDAAAMRLRAILDKSAKEFQEQFRQGQSSSHA</sequence>
<feature type="compositionally biased region" description="Polar residues" evidence="5">
    <location>
        <begin position="1"/>
        <end position="11"/>
    </location>
</feature>
<feature type="region of interest" description="Disordered" evidence="5">
    <location>
        <begin position="1"/>
        <end position="27"/>
    </location>
</feature>
<feature type="domain" description="Transcription factor IIIC subunit Tfc1/Sfc1 triple barrel" evidence="7">
    <location>
        <begin position="33"/>
        <end position="145"/>
    </location>
</feature>
<feature type="compositionally biased region" description="Low complexity" evidence="5">
    <location>
        <begin position="12"/>
        <end position="24"/>
    </location>
</feature>
<dbReference type="PANTHER" id="PTHR13230:SF5">
    <property type="entry name" value="GENERAL TRANSCRIPTION FACTOR 3C POLYPEPTIDE 5"/>
    <property type="match status" value="1"/>
</dbReference>
<gene>
    <name evidence="8" type="ORF">BD626DRAFT_565140</name>
</gene>
<comment type="subcellular location">
    <subcellularLocation>
        <location evidence="1">Nucleus</location>
    </subcellularLocation>
</comment>
<feature type="compositionally biased region" description="Pro residues" evidence="5">
    <location>
        <begin position="188"/>
        <end position="197"/>
    </location>
</feature>
<evidence type="ECO:0000313" key="9">
    <source>
        <dbReference type="Proteomes" id="UP000320762"/>
    </source>
</evidence>
<dbReference type="InterPro" id="IPR040454">
    <property type="entry name" value="TF_IIIC_Tfc1/Sfc1"/>
</dbReference>
<evidence type="ECO:0000256" key="4">
    <source>
        <dbReference type="ARBA" id="ARBA00023242"/>
    </source>
</evidence>
<evidence type="ECO:0000256" key="2">
    <source>
        <dbReference type="ARBA" id="ARBA00023125"/>
    </source>
</evidence>
<dbReference type="Gene3D" id="3.30.200.160">
    <property type="entry name" value="TFIIIC, subcomplex tauA, subunit Sfc1, barrel domain"/>
    <property type="match status" value="1"/>
</dbReference>
<proteinExistence type="predicted"/>
<protein>
    <submittedName>
        <fullName evidence="8">RNA polymerase III transcription factor IIIC subunit-domain-containing protein</fullName>
    </submittedName>
</protein>
<organism evidence="8 9">
    <name type="scientific">Schizophyllum amplum</name>
    <dbReference type="NCBI Taxonomy" id="97359"/>
    <lineage>
        <taxon>Eukaryota</taxon>
        <taxon>Fungi</taxon>
        <taxon>Dikarya</taxon>
        <taxon>Basidiomycota</taxon>
        <taxon>Agaricomycotina</taxon>
        <taxon>Agaricomycetes</taxon>
        <taxon>Agaricomycetidae</taxon>
        <taxon>Agaricales</taxon>
        <taxon>Schizophyllaceae</taxon>
        <taxon>Schizophyllum</taxon>
    </lineage>
</organism>
<evidence type="ECO:0000259" key="6">
    <source>
        <dbReference type="Pfam" id="PF09734"/>
    </source>
</evidence>
<dbReference type="GO" id="GO:0001002">
    <property type="term" value="F:RNA polymerase III type 1 promoter sequence-specific DNA binding"/>
    <property type="evidence" value="ECO:0007669"/>
    <property type="project" value="TreeGrafter"/>
</dbReference>
<dbReference type="InterPro" id="IPR042536">
    <property type="entry name" value="TFIIIC_tauA_Sfc1"/>
</dbReference>
<evidence type="ECO:0000256" key="3">
    <source>
        <dbReference type="ARBA" id="ARBA00023163"/>
    </source>
</evidence>
<dbReference type="InterPro" id="IPR041499">
    <property type="entry name" value="Tfc1/Sfc1_N"/>
</dbReference>